<dbReference type="PANTHER" id="PTHR10408:SF7">
    <property type="entry name" value="DIACYLGLYCEROL O-ACYLTRANSFERASE 1"/>
    <property type="match status" value="1"/>
</dbReference>
<comment type="subcellular location">
    <subcellularLocation>
        <location evidence="1">Endoplasmic reticulum membrane</location>
        <topology evidence="1">Multi-pass membrane protein</topology>
    </subcellularLocation>
</comment>
<comment type="pathway">
    <text evidence="2">Lipid metabolism.</text>
</comment>
<gene>
    <name evidence="9" type="ORF">SPARVUS_LOCUS14321463</name>
</gene>
<sequence>MAGEDGGGARRRRRAPSTGDTADTVREGAELRCHKVQESLLSSASGFSNYRGILNWCVVMLGLGNARLFLENIIKYGILVDPIQVVSLFLKDPYSWPSLCLVLASNVFILGSLHLERRLASGRLSEGMGLFLYTIILTCILCVPVLVVFTVTSMTPGKYKTPPLSPDLLQTTPTQCFFYLQWGPPLR</sequence>
<evidence type="ECO:0000256" key="4">
    <source>
        <dbReference type="ARBA" id="ARBA00022679"/>
    </source>
</evidence>
<dbReference type="EC" id="2.3.1.20" evidence="3"/>
<keyword evidence="10" id="KW-1185">Reference proteome</keyword>
<evidence type="ECO:0000256" key="6">
    <source>
        <dbReference type="ARBA" id="ARBA00023315"/>
    </source>
</evidence>
<evidence type="ECO:0000256" key="1">
    <source>
        <dbReference type="ARBA" id="ARBA00004477"/>
    </source>
</evidence>
<protein>
    <recommendedName>
        <fullName evidence="3">diacylglycerol O-acyltransferase</fullName>
        <ecNumber evidence="3">2.3.1.20</ecNumber>
    </recommendedName>
</protein>
<accession>A0ABN9GMP4</accession>
<keyword evidence="8" id="KW-1133">Transmembrane helix</keyword>
<keyword evidence="6" id="KW-0012">Acyltransferase</keyword>
<dbReference type="Proteomes" id="UP001162483">
    <property type="component" value="Unassembled WGS sequence"/>
</dbReference>
<evidence type="ECO:0000256" key="2">
    <source>
        <dbReference type="ARBA" id="ARBA00005189"/>
    </source>
</evidence>
<keyword evidence="4" id="KW-0808">Transferase</keyword>
<feature type="transmembrane region" description="Helical" evidence="8">
    <location>
        <begin position="127"/>
        <end position="151"/>
    </location>
</feature>
<evidence type="ECO:0000313" key="9">
    <source>
        <dbReference type="EMBL" id="CAI9609833.1"/>
    </source>
</evidence>
<keyword evidence="8" id="KW-0812">Transmembrane</keyword>
<evidence type="ECO:0000256" key="8">
    <source>
        <dbReference type="SAM" id="Phobius"/>
    </source>
</evidence>
<feature type="transmembrane region" description="Helical" evidence="8">
    <location>
        <begin position="53"/>
        <end position="74"/>
    </location>
</feature>
<keyword evidence="8" id="KW-0472">Membrane</keyword>
<evidence type="ECO:0000256" key="5">
    <source>
        <dbReference type="ARBA" id="ARBA00022824"/>
    </source>
</evidence>
<evidence type="ECO:0000256" key="3">
    <source>
        <dbReference type="ARBA" id="ARBA00013244"/>
    </source>
</evidence>
<dbReference type="EMBL" id="CATNWA010018846">
    <property type="protein sequence ID" value="CAI9609833.1"/>
    <property type="molecule type" value="Genomic_DNA"/>
</dbReference>
<keyword evidence="5" id="KW-0256">Endoplasmic reticulum</keyword>
<dbReference type="InterPro" id="IPR014371">
    <property type="entry name" value="Oat_ACAT_DAG_ARE"/>
</dbReference>
<organism evidence="9 10">
    <name type="scientific">Staurois parvus</name>
    <dbReference type="NCBI Taxonomy" id="386267"/>
    <lineage>
        <taxon>Eukaryota</taxon>
        <taxon>Metazoa</taxon>
        <taxon>Chordata</taxon>
        <taxon>Craniata</taxon>
        <taxon>Vertebrata</taxon>
        <taxon>Euteleostomi</taxon>
        <taxon>Amphibia</taxon>
        <taxon>Batrachia</taxon>
        <taxon>Anura</taxon>
        <taxon>Neobatrachia</taxon>
        <taxon>Ranoidea</taxon>
        <taxon>Ranidae</taxon>
        <taxon>Staurois</taxon>
    </lineage>
</organism>
<name>A0ABN9GMP4_9NEOB</name>
<dbReference type="PANTHER" id="PTHR10408">
    <property type="entry name" value="STEROL O-ACYLTRANSFERASE"/>
    <property type="match status" value="1"/>
</dbReference>
<feature type="region of interest" description="Disordered" evidence="7">
    <location>
        <begin position="1"/>
        <end position="23"/>
    </location>
</feature>
<feature type="transmembrane region" description="Helical" evidence="8">
    <location>
        <begin position="94"/>
        <end position="115"/>
    </location>
</feature>
<evidence type="ECO:0000313" key="10">
    <source>
        <dbReference type="Proteomes" id="UP001162483"/>
    </source>
</evidence>
<reference evidence="9" key="1">
    <citation type="submission" date="2023-05" db="EMBL/GenBank/DDBJ databases">
        <authorList>
            <person name="Stuckert A."/>
        </authorList>
    </citation>
    <scope>NUCLEOTIDE SEQUENCE</scope>
</reference>
<proteinExistence type="predicted"/>
<comment type="caution">
    <text evidence="9">The sequence shown here is derived from an EMBL/GenBank/DDBJ whole genome shotgun (WGS) entry which is preliminary data.</text>
</comment>
<evidence type="ECO:0000256" key="7">
    <source>
        <dbReference type="SAM" id="MobiDB-lite"/>
    </source>
</evidence>